<dbReference type="OrthoDB" id="7464126at2759"/>
<accession>A0A7R8CG17</accession>
<dbReference type="EMBL" id="HG994590">
    <property type="protein sequence ID" value="CAF2811546.1"/>
    <property type="molecule type" value="Genomic_DNA"/>
</dbReference>
<name>A0A7R8CG17_LEPSM</name>
<feature type="region of interest" description="Disordered" evidence="1">
    <location>
        <begin position="80"/>
        <end position="111"/>
    </location>
</feature>
<proteinExistence type="predicted"/>
<feature type="compositionally biased region" description="Low complexity" evidence="1">
    <location>
        <begin position="95"/>
        <end position="105"/>
    </location>
</feature>
<keyword evidence="3" id="KW-1185">Reference proteome</keyword>
<organism evidence="2 3">
    <name type="scientific">Lepeophtheirus salmonis</name>
    <name type="common">Salmon louse</name>
    <name type="synonym">Caligus salmonis</name>
    <dbReference type="NCBI Taxonomy" id="72036"/>
    <lineage>
        <taxon>Eukaryota</taxon>
        <taxon>Metazoa</taxon>
        <taxon>Ecdysozoa</taxon>
        <taxon>Arthropoda</taxon>
        <taxon>Crustacea</taxon>
        <taxon>Multicrustacea</taxon>
        <taxon>Hexanauplia</taxon>
        <taxon>Copepoda</taxon>
        <taxon>Siphonostomatoida</taxon>
        <taxon>Caligidae</taxon>
        <taxon>Lepeophtheirus</taxon>
    </lineage>
</organism>
<evidence type="ECO:0000313" key="3">
    <source>
        <dbReference type="Proteomes" id="UP000675881"/>
    </source>
</evidence>
<dbReference type="Proteomes" id="UP000675881">
    <property type="component" value="Chromosome 11"/>
</dbReference>
<protein>
    <submittedName>
        <fullName evidence="2">(salmon louse) hypothetical protein</fullName>
    </submittedName>
</protein>
<evidence type="ECO:0000313" key="2">
    <source>
        <dbReference type="EMBL" id="CAF2811546.1"/>
    </source>
</evidence>
<evidence type="ECO:0000256" key="1">
    <source>
        <dbReference type="SAM" id="MobiDB-lite"/>
    </source>
</evidence>
<sequence length="111" mass="12541">MSRIERAHSFEYYLIKGTLLQIHVWKKLENLRGRRPSNSSTKMLVEEEDFDSDICESPQAHTEYCGHDSFMLSFSAQNTHKSPQSLGKINEAATISSSSVSSIKDNNSDSK</sequence>
<gene>
    <name evidence="2" type="ORF">LSAA_2825</name>
</gene>
<reference evidence="2" key="1">
    <citation type="submission" date="2021-02" db="EMBL/GenBank/DDBJ databases">
        <authorList>
            <person name="Bekaert M."/>
        </authorList>
    </citation>
    <scope>NUCLEOTIDE SEQUENCE</scope>
    <source>
        <strain evidence="2">IoA-00</strain>
    </source>
</reference>
<dbReference type="AlphaFoldDB" id="A0A7R8CG17"/>